<feature type="region of interest" description="Disordered" evidence="1">
    <location>
        <begin position="466"/>
        <end position="515"/>
    </location>
</feature>
<dbReference type="EMBL" id="RHLC01000022">
    <property type="protein sequence ID" value="TPP50264.1"/>
    <property type="molecule type" value="Genomic_DNA"/>
</dbReference>
<name>A0A504XPC6_LEIDO</name>
<protein>
    <submittedName>
        <fullName evidence="2">Uncharacterized protein</fullName>
    </submittedName>
</protein>
<feature type="region of interest" description="Disordered" evidence="1">
    <location>
        <begin position="187"/>
        <end position="215"/>
    </location>
</feature>
<dbReference type="CDD" id="cd23016">
    <property type="entry name" value="mt-LAF27"/>
    <property type="match status" value="1"/>
</dbReference>
<dbReference type="Proteomes" id="UP000318447">
    <property type="component" value="Unassembled WGS sequence"/>
</dbReference>
<gene>
    <name evidence="2" type="ORF">CGC21_17235</name>
</gene>
<accession>A0A504XPC6</accession>
<feature type="region of interest" description="Disordered" evidence="1">
    <location>
        <begin position="1173"/>
        <end position="1196"/>
    </location>
</feature>
<feature type="compositionally biased region" description="Low complexity" evidence="1">
    <location>
        <begin position="658"/>
        <end position="688"/>
    </location>
</feature>
<feature type="region of interest" description="Disordered" evidence="1">
    <location>
        <begin position="106"/>
        <end position="130"/>
    </location>
</feature>
<dbReference type="VEuPathDB" id="TriTrypDB:LdCL_230016000"/>
<comment type="caution">
    <text evidence="2">The sequence shown here is derived from an EMBL/GenBank/DDBJ whole genome shotgun (WGS) entry which is preliminary data.</text>
</comment>
<proteinExistence type="predicted"/>
<feature type="region of interest" description="Disordered" evidence="1">
    <location>
        <begin position="809"/>
        <end position="829"/>
    </location>
</feature>
<evidence type="ECO:0000256" key="1">
    <source>
        <dbReference type="SAM" id="MobiDB-lite"/>
    </source>
</evidence>
<organism evidence="2 3">
    <name type="scientific">Leishmania donovani</name>
    <dbReference type="NCBI Taxonomy" id="5661"/>
    <lineage>
        <taxon>Eukaryota</taxon>
        <taxon>Discoba</taxon>
        <taxon>Euglenozoa</taxon>
        <taxon>Kinetoplastea</taxon>
        <taxon>Metakinetoplastina</taxon>
        <taxon>Trypanosomatida</taxon>
        <taxon>Trypanosomatidae</taxon>
        <taxon>Leishmaniinae</taxon>
        <taxon>Leishmania</taxon>
    </lineage>
</organism>
<evidence type="ECO:0000313" key="3">
    <source>
        <dbReference type="Proteomes" id="UP000318447"/>
    </source>
</evidence>
<sequence length="1504" mass="154527">MWAALPPVVSVVTAAEELAGVSMAAHTSGMMCESNSGSCPPAAVAPARCSIPNMLGAPSAMNHHHTSLVSNEHRAPSNGSQCGHRIRAAFPPPEVGDGAACGTAAPATAAATGGGGSRQAHPGSHAAPLPLQRPHLECNAFQSPASPPTVGAPAPVMSSPAACHISGSLFSGHAVASPGQDVLGYSPSGSTVASPSMGVTAVDTRPPPGLGPTWASSFHQVQPSFCLSGSPLSLTATGSPTGGTACASAMMLPSAPLHAAPKATLPTNSGAALPLLRSVPTATAHDSTAAHTAVNPFQDWAGAPLTASAAGQVGAPSWAVAECQAQNHQVPAPLACLSHLTTPASALTPTPHASSIASRGALRHSTSVTSALSPGSGAGSPGSAGNVIQTPSFKTPVCVSGAPPRHSSEDAPLRSPYALPSSAWEVGGASPNTSGTAFIAATSGGIRVSSPKTSPQPQHITFAQLGHGGSASAGVSDAGHRHFQAPAPTQLSPVLDPTTPGQHPHPGGGAERANVGAETPRKLLDGSVCFATLPNHNHSFYMGTAGNDNLNRSFLFPLTSSCGAAVAADGAEDASVMSAGGGGPTPAAMSHVRSPGVACGRPAGQTTPPMAPVGGTGVAAYGVSDPLPSSEASSILADTYRSLTLFELPPLQYASQLLQGQPPSHQPHPQLQQPPQVTSTPAATTTLPSPGPYRTIFCRSPQIPSLNEALTGLGQPLNVPRASAMGRCSSLNQSPYLQQLSTGHSRSPSVNGAAAAEASRNAGVANSSFISPTLANLKWHCRFEGSLSGSENAIELPDSSAQVTGCTAAAPAPGDGRGSASLRTSLSMSDAKPAPRPAYIVEWEQSLIAFQSRAESYYTFKNICTETYLTLIEHNVDRFLVCYFSGGAIRPERSLQEALASRAGALANTSIHLFGGTGAGNLNAKRPGDHVSSGAGIQKMLQGSKALQRLSETGSKWLTKIGVNLRRTTATPAPVSSEPQTVLMSADPADRAPPAFVGTVASPLRSMGEGSPDRRTTPMIIGAAGAATTAVDSGVLEPTYTSLCAADPFGASLTPSAAPGQLPPPATCDSISSASTSSLPLPSTLPHTGATTETGSGAATMAAAFPARFSAEEVEIHCLRQLGPYVANVVPETFMDARPSDGVLDQVRRNYAILLHTLQHVLLDANDSSGRVADASSPFVDSTPPSPTPSTGPVGSLGRTRMDWLVSQRIRQGLLLPTIQATWRDYLTPLKCKVQELTQIAKTSIDPILGDLQTPCGTGATGGAAAVPLMAPASPDRVLRHDSTAAATPSTKGVSASFFAMTDAERAAREALRASWEGPISRLIRLLRGDEEYLATIQTMDSEFVESGAAWQESNAQLRLRGAALSDYVPVYGLVLSRLHRLEMEHRTVLELWGGGAAAAAGTQHRIHGRPRTWKQPDIRQLRNAPTLHRVHGILQLAQRSLPDPASHRQGHTYVANAQGSLLSRPGGRVSRLSDPGATFHYKRRAGRPPRINTQAFRKHYNSS</sequence>
<feature type="compositionally biased region" description="Low complexity" evidence="1">
    <location>
        <begin position="1070"/>
        <end position="1094"/>
    </location>
</feature>
<feature type="region of interest" description="Disordered" evidence="1">
    <location>
        <begin position="1055"/>
        <end position="1094"/>
    </location>
</feature>
<feature type="region of interest" description="Disordered" evidence="1">
    <location>
        <begin position="658"/>
        <end position="693"/>
    </location>
</feature>
<feature type="region of interest" description="Disordered" evidence="1">
    <location>
        <begin position="347"/>
        <end position="414"/>
    </location>
</feature>
<dbReference type="VEuPathDB" id="TriTrypDB:LdBPK_230940.1"/>
<dbReference type="VEuPathDB" id="TriTrypDB:LDHU3_23.1280"/>
<evidence type="ECO:0000313" key="2">
    <source>
        <dbReference type="EMBL" id="TPP50264.1"/>
    </source>
</evidence>
<reference evidence="3" key="1">
    <citation type="submission" date="2019-02" db="EMBL/GenBank/DDBJ databases">
        <title>FDA dAtabase for Regulatory Grade micrObial Sequences (FDA-ARGOS): Supporting development and validation of Infectious Disease Dx tests.</title>
        <authorList>
            <person name="Duncan R."/>
            <person name="Fisher C."/>
            <person name="Tallon L."/>
            <person name="Sadzewicz L."/>
            <person name="Sengamalay N."/>
            <person name="Ott S."/>
            <person name="Godinez A."/>
            <person name="Nagaraj S."/>
            <person name="Vavikolanu K."/>
            <person name="Nadendla S."/>
            <person name="Aluvathingal J."/>
            <person name="Sichtig H."/>
        </authorList>
    </citation>
    <scope>NUCLEOTIDE SEQUENCE [LARGE SCALE GENOMIC DNA]</scope>
    <source>
        <strain evidence="3">FDAARGOS_361</strain>
    </source>
</reference>